<feature type="region of interest" description="Disordered" evidence="1">
    <location>
        <begin position="1"/>
        <end position="22"/>
    </location>
</feature>
<comment type="caution">
    <text evidence="2">The sequence shown here is derived from an EMBL/GenBank/DDBJ whole genome shotgun (WGS) entry which is preliminary data.</text>
</comment>
<proteinExistence type="predicted"/>
<evidence type="ECO:0000313" key="3">
    <source>
        <dbReference type="Proteomes" id="UP001626550"/>
    </source>
</evidence>
<reference evidence="2 3" key="1">
    <citation type="submission" date="2024-11" db="EMBL/GenBank/DDBJ databases">
        <title>Adaptive evolution of stress response genes in parasites aligns with host niche diversity.</title>
        <authorList>
            <person name="Hahn C."/>
            <person name="Resl P."/>
        </authorList>
    </citation>
    <scope>NUCLEOTIDE SEQUENCE [LARGE SCALE GENOMIC DNA]</scope>
    <source>
        <strain evidence="2">EGGRZ-B1_66</strain>
        <tissue evidence="2">Body</tissue>
    </source>
</reference>
<dbReference type="AlphaFoldDB" id="A0ABD2PTX7"/>
<dbReference type="EMBL" id="JBJKFK010002591">
    <property type="protein sequence ID" value="KAL3310880.1"/>
    <property type="molecule type" value="Genomic_DNA"/>
</dbReference>
<evidence type="ECO:0000313" key="2">
    <source>
        <dbReference type="EMBL" id="KAL3310880.1"/>
    </source>
</evidence>
<name>A0ABD2PTX7_9PLAT</name>
<protein>
    <submittedName>
        <fullName evidence="2">Uncharacterized protein</fullName>
    </submittedName>
</protein>
<gene>
    <name evidence="2" type="ORF">Ciccas_010546</name>
</gene>
<accession>A0ABD2PTX7</accession>
<keyword evidence="3" id="KW-1185">Reference proteome</keyword>
<organism evidence="2 3">
    <name type="scientific">Cichlidogyrus casuarinus</name>
    <dbReference type="NCBI Taxonomy" id="1844966"/>
    <lineage>
        <taxon>Eukaryota</taxon>
        <taxon>Metazoa</taxon>
        <taxon>Spiralia</taxon>
        <taxon>Lophotrochozoa</taxon>
        <taxon>Platyhelminthes</taxon>
        <taxon>Monogenea</taxon>
        <taxon>Monopisthocotylea</taxon>
        <taxon>Dactylogyridea</taxon>
        <taxon>Ancyrocephalidae</taxon>
        <taxon>Cichlidogyrus</taxon>
    </lineage>
</organism>
<evidence type="ECO:0000256" key="1">
    <source>
        <dbReference type="SAM" id="MobiDB-lite"/>
    </source>
</evidence>
<sequence>MLHSSSKEMTPPPKSSEQAAPNSLQVWRAVLPGQSQPSLVTMYKGVLHQVHQQQGNWVLVPLPGLAIAQPQETTPPPHMEELTEAK</sequence>
<dbReference type="Proteomes" id="UP001626550">
    <property type="component" value="Unassembled WGS sequence"/>
</dbReference>